<feature type="region of interest" description="Disordered" evidence="1">
    <location>
        <begin position="211"/>
        <end position="265"/>
    </location>
</feature>
<reference evidence="2" key="1">
    <citation type="journal article" date="2021" name="Proc. Natl. Acad. Sci. U.S.A.">
        <title>A Catalog of Tens of Thousands of Viruses from Human Metagenomes Reveals Hidden Associations with Chronic Diseases.</title>
        <authorList>
            <person name="Tisza M.J."/>
            <person name="Buck C.B."/>
        </authorList>
    </citation>
    <scope>NUCLEOTIDE SEQUENCE</scope>
    <source>
        <strain evidence="2">CtgXL3</strain>
    </source>
</reference>
<proteinExistence type="predicted"/>
<accession>A0A8S5QQ89</accession>
<sequence length="265" mass="29093">MTLNGSDLTTKQRSCINAVNIMHSSKGADTMTVNVTDPDFVYINDDIFVDDVPITADVYFLNNNTKDSFSGFISAIDITFPEDGNPTLVLNCIDETYRMTRGKKKRSWTNTTSAAVVQAIAAEYGYQCVTEAGYAFETQETIAQDNTTDADFIDKLAQDEIEDFMFKLVGNTLYYVKHAVIGEPSTHLYYRSNDYSVKSFSPQINKETKKVESKADVITPATKAKDSASVAGGGEGSASTSGGQVTPDSQKNMKYNNKTGKWSEV</sequence>
<protein>
    <recommendedName>
        <fullName evidence="3">Phage protein</fullName>
    </recommendedName>
</protein>
<dbReference type="EMBL" id="BK015712">
    <property type="protein sequence ID" value="DAE21431.1"/>
    <property type="molecule type" value="Genomic_DNA"/>
</dbReference>
<organism evidence="2">
    <name type="scientific">Myoviridae sp. ctgXL3</name>
    <dbReference type="NCBI Taxonomy" id="2826681"/>
    <lineage>
        <taxon>Viruses</taxon>
        <taxon>Duplodnaviria</taxon>
        <taxon>Heunggongvirae</taxon>
        <taxon>Uroviricota</taxon>
        <taxon>Caudoviricetes</taxon>
    </lineage>
</organism>
<name>A0A8S5QQ89_9CAUD</name>
<evidence type="ECO:0008006" key="3">
    <source>
        <dbReference type="Google" id="ProtNLM"/>
    </source>
</evidence>
<evidence type="ECO:0000256" key="1">
    <source>
        <dbReference type="SAM" id="MobiDB-lite"/>
    </source>
</evidence>
<evidence type="ECO:0000313" key="2">
    <source>
        <dbReference type="EMBL" id="DAE21431.1"/>
    </source>
</evidence>
<dbReference type="SUPFAM" id="SSF69279">
    <property type="entry name" value="Phage tail proteins"/>
    <property type="match status" value="1"/>
</dbReference>
<feature type="compositionally biased region" description="Polar residues" evidence="1">
    <location>
        <begin position="244"/>
        <end position="265"/>
    </location>
</feature>